<reference evidence="4" key="2">
    <citation type="submission" date="2021-05" db="UniProtKB">
        <authorList>
            <consortium name="EnsemblPlants"/>
        </authorList>
    </citation>
    <scope>IDENTIFICATION</scope>
    <source>
        <strain evidence="4">subsp. malaccensis</strain>
    </source>
</reference>
<keyword evidence="5" id="KW-1185">Reference proteome</keyword>
<name>A0A804L170_MUSAM</name>
<dbReference type="Proteomes" id="UP000012960">
    <property type="component" value="Unplaced"/>
</dbReference>
<dbReference type="InterPro" id="IPR045501">
    <property type="entry name" value="DUF6490"/>
</dbReference>
<dbReference type="Gramene" id="Ma10_t28170.1">
    <property type="protein sequence ID" value="Ma10_p28170.1"/>
    <property type="gene ID" value="Ma10_g28170"/>
</dbReference>
<keyword evidence="2" id="KW-0472">Membrane</keyword>
<dbReference type="Pfam" id="PF20100">
    <property type="entry name" value="DUF6490"/>
    <property type="match status" value="1"/>
</dbReference>
<keyword evidence="2" id="KW-0812">Transmembrane</keyword>
<evidence type="ECO:0000256" key="2">
    <source>
        <dbReference type="SAM" id="Phobius"/>
    </source>
</evidence>
<feature type="region of interest" description="Disordered" evidence="1">
    <location>
        <begin position="1"/>
        <end position="26"/>
    </location>
</feature>
<dbReference type="EMBL" id="HG996476">
    <property type="protein sequence ID" value="CAG1854833.1"/>
    <property type="molecule type" value="Genomic_DNA"/>
</dbReference>
<dbReference type="PANTHER" id="PTHR46610:SF20">
    <property type="entry name" value="OS05G0181300 PROTEIN"/>
    <property type="match status" value="1"/>
</dbReference>
<evidence type="ECO:0000313" key="4">
    <source>
        <dbReference type="EnsemblPlants" id="Ma10_p28170.1"/>
    </source>
</evidence>
<feature type="compositionally biased region" description="Basic and acidic residues" evidence="1">
    <location>
        <begin position="1"/>
        <end position="14"/>
    </location>
</feature>
<dbReference type="EnsemblPlants" id="Ma10_t28170.1">
    <property type="protein sequence ID" value="Ma10_p28170.1"/>
    <property type="gene ID" value="Ma10_g28170"/>
</dbReference>
<evidence type="ECO:0000313" key="3">
    <source>
        <dbReference type="EMBL" id="CAG1854833.1"/>
    </source>
</evidence>
<organism evidence="4 5">
    <name type="scientific">Musa acuminata subsp. malaccensis</name>
    <name type="common">Wild banana</name>
    <name type="synonym">Musa malaccensis</name>
    <dbReference type="NCBI Taxonomy" id="214687"/>
    <lineage>
        <taxon>Eukaryota</taxon>
        <taxon>Viridiplantae</taxon>
        <taxon>Streptophyta</taxon>
        <taxon>Embryophyta</taxon>
        <taxon>Tracheophyta</taxon>
        <taxon>Spermatophyta</taxon>
        <taxon>Magnoliopsida</taxon>
        <taxon>Liliopsida</taxon>
        <taxon>Zingiberales</taxon>
        <taxon>Musaceae</taxon>
        <taxon>Musa</taxon>
    </lineage>
</organism>
<dbReference type="FunCoup" id="A0A804L170">
    <property type="interactions" value="38"/>
</dbReference>
<feature type="transmembrane region" description="Helical" evidence="2">
    <location>
        <begin position="59"/>
        <end position="79"/>
    </location>
</feature>
<feature type="transmembrane region" description="Helical" evidence="2">
    <location>
        <begin position="122"/>
        <end position="146"/>
    </location>
</feature>
<protein>
    <submittedName>
        <fullName evidence="3">(wild Malaysian banana) hypothetical protein</fullName>
    </submittedName>
</protein>
<dbReference type="OMA" id="IVTICHD"/>
<feature type="transmembrane region" description="Helical" evidence="2">
    <location>
        <begin position="99"/>
        <end position="116"/>
    </location>
</feature>
<proteinExistence type="predicted"/>
<dbReference type="AlphaFoldDB" id="A0A804L170"/>
<reference evidence="3" key="1">
    <citation type="submission" date="2021-03" db="EMBL/GenBank/DDBJ databases">
        <authorList>
            <consortium name="Genoscope - CEA"/>
            <person name="William W."/>
        </authorList>
    </citation>
    <scope>NUCLEOTIDE SEQUENCE</scope>
    <source>
        <strain evidence="3">Doubled-haploid Pahang</strain>
    </source>
</reference>
<gene>
    <name evidence="3" type="ORF">GSMUA_330590.1</name>
</gene>
<keyword evidence="2" id="KW-1133">Transmembrane helix</keyword>
<sequence>MEGVEHKQQGHQGDDNPPPVQAAQHGGARGSWLLDPAILALLFLSVNVAIGVYRSRGDLSTLAFLFFSYFDLLLLFFCLRRFERLTADARPEEKRRLKVTVWLLSTALVVAFSCRVSEVMPWALAVLVWVMAGSVTVGGFYALFLFEEKDDKRER</sequence>
<evidence type="ECO:0000313" key="5">
    <source>
        <dbReference type="Proteomes" id="UP000012960"/>
    </source>
</evidence>
<feature type="transmembrane region" description="Helical" evidence="2">
    <location>
        <begin position="32"/>
        <end position="53"/>
    </location>
</feature>
<accession>A0A804L170</accession>
<dbReference type="InParanoid" id="A0A804L170"/>
<evidence type="ECO:0000256" key="1">
    <source>
        <dbReference type="SAM" id="MobiDB-lite"/>
    </source>
</evidence>
<dbReference type="PANTHER" id="PTHR46610">
    <property type="entry name" value="OS05G0181300 PROTEIN"/>
    <property type="match status" value="1"/>
</dbReference>